<evidence type="ECO:0000256" key="2">
    <source>
        <dbReference type="ARBA" id="ARBA00023015"/>
    </source>
</evidence>
<feature type="region of interest" description="Disordered" evidence="7">
    <location>
        <begin position="245"/>
        <end position="319"/>
    </location>
</feature>
<keyword evidence="2" id="KW-0805">Transcription regulation</keyword>
<sequence>MASNAMQQSQISTQIDVGLLNAEYGLVDSGYHDLTVNSPLEYRVLNSLLIPEGNQDGYFQDDQRYSPLGGGYVHPETPLDIMSPISHTQSTRSIRGDVSRVTNQQTSTIIKSGPNGELVKVTRVQRATKKRKSNGEKADKPKLPKLTKPLSELTRDYKDLPIKKMECWVHRSAETRRQEVEKRGGYVTRPMNSFMLYRSAFAERTKMWCLQNNHQVVSSVSGESWPLEPTVIRDKYNELAKIERSNHQAAHPGYKFSPSKAQNSKKRKDHEKDTEASDGEGYVEDDDDASVIGGSRVRKSTRGLKKTLKPSNRTQMGGNSTMNGYMGLCYDHVEGGAQRSSFTHNNPGKTPPVCMGSTDMSGQYYQTTVRANSTTPISHSMHPAIIEDVTIRKTQAPMSVMGQSRLYQMDPIDGYILQPAFQLPDDSKVDPALLANESDNANSYDSNCQLQNINGDTMLPSEFVDEGNYEASQFDIDRLFAAATDSQIPDMHFPDNGVPEESIGHFEGNGSNTRFDARKLPGYDQSAMQGFLDLDNQDPWSVTGGDHFRYDEWLQ</sequence>
<keyword evidence="3 6" id="KW-0238">DNA-binding</keyword>
<dbReference type="EMBL" id="JBBBZM010000079">
    <property type="protein sequence ID" value="KAL0635030.1"/>
    <property type="molecule type" value="Genomic_DNA"/>
</dbReference>
<dbReference type="Gene3D" id="1.10.30.10">
    <property type="entry name" value="High mobility group box domain"/>
    <property type="match status" value="1"/>
</dbReference>
<reference evidence="9 10" key="1">
    <citation type="submission" date="2024-02" db="EMBL/GenBank/DDBJ databases">
        <title>Discinaceae phylogenomics.</title>
        <authorList>
            <person name="Dirks A.C."/>
            <person name="James T.Y."/>
        </authorList>
    </citation>
    <scope>NUCLEOTIDE SEQUENCE [LARGE SCALE GENOMIC DNA]</scope>
    <source>
        <strain evidence="9 10">ACD0624</strain>
    </source>
</reference>
<gene>
    <name evidence="9" type="ORF">Q9L58_006059</name>
</gene>
<evidence type="ECO:0000313" key="9">
    <source>
        <dbReference type="EMBL" id="KAL0635030.1"/>
    </source>
</evidence>
<keyword evidence="5 6" id="KW-0539">Nucleus</keyword>
<dbReference type="InterPro" id="IPR050917">
    <property type="entry name" value="SOX_TF"/>
</dbReference>
<name>A0ABR3GGG5_9PEZI</name>
<comment type="subcellular location">
    <subcellularLocation>
        <location evidence="1">Nucleus</location>
    </subcellularLocation>
</comment>
<feature type="region of interest" description="Disordered" evidence="7">
    <location>
        <begin position="125"/>
        <end position="147"/>
    </location>
</feature>
<keyword evidence="10" id="KW-1185">Reference proteome</keyword>
<feature type="compositionally biased region" description="Basic residues" evidence="7">
    <location>
        <begin position="296"/>
        <end position="308"/>
    </location>
</feature>
<evidence type="ECO:0000256" key="6">
    <source>
        <dbReference type="PROSITE-ProRule" id="PRU00267"/>
    </source>
</evidence>
<evidence type="ECO:0000256" key="4">
    <source>
        <dbReference type="ARBA" id="ARBA00023163"/>
    </source>
</evidence>
<dbReference type="CDD" id="cd01389">
    <property type="entry name" value="HMG-box_ROX1-like"/>
    <property type="match status" value="1"/>
</dbReference>
<dbReference type="PANTHER" id="PTHR45803:SF5">
    <property type="entry name" value="SOX100B"/>
    <property type="match status" value="1"/>
</dbReference>
<feature type="compositionally biased region" description="Polar residues" evidence="7">
    <location>
        <begin position="309"/>
        <end position="319"/>
    </location>
</feature>
<evidence type="ECO:0000256" key="5">
    <source>
        <dbReference type="ARBA" id="ARBA00023242"/>
    </source>
</evidence>
<evidence type="ECO:0000313" key="10">
    <source>
        <dbReference type="Proteomes" id="UP001447188"/>
    </source>
</evidence>
<dbReference type="InterPro" id="IPR009071">
    <property type="entry name" value="HMG_box_dom"/>
</dbReference>
<accession>A0ABR3GGG5</accession>
<evidence type="ECO:0000259" key="8">
    <source>
        <dbReference type="PROSITE" id="PS50118"/>
    </source>
</evidence>
<dbReference type="InterPro" id="IPR036910">
    <property type="entry name" value="HMG_box_dom_sf"/>
</dbReference>
<feature type="compositionally biased region" description="Acidic residues" evidence="7">
    <location>
        <begin position="276"/>
        <end position="289"/>
    </location>
</feature>
<evidence type="ECO:0000256" key="1">
    <source>
        <dbReference type="ARBA" id="ARBA00004123"/>
    </source>
</evidence>
<evidence type="ECO:0000256" key="3">
    <source>
        <dbReference type="ARBA" id="ARBA00023125"/>
    </source>
</evidence>
<organism evidence="9 10">
    <name type="scientific">Discina gigas</name>
    <dbReference type="NCBI Taxonomy" id="1032678"/>
    <lineage>
        <taxon>Eukaryota</taxon>
        <taxon>Fungi</taxon>
        <taxon>Dikarya</taxon>
        <taxon>Ascomycota</taxon>
        <taxon>Pezizomycotina</taxon>
        <taxon>Pezizomycetes</taxon>
        <taxon>Pezizales</taxon>
        <taxon>Discinaceae</taxon>
        <taxon>Discina</taxon>
    </lineage>
</organism>
<feature type="domain" description="HMG box" evidence="8">
    <location>
        <begin position="187"/>
        <end position="255"/>
    </location>
</feature>
<feature type="compositionally biased region" description="Basic and acidic residues" evidence="7">
    <location>
        <begin position="133"/>
        <end position="142"/>
    </location>
</feature>
<dbReference type="SUPFAM" id="SSF47095">
    <property type="entry name" value="HMG-box"/>
    <property type="match status" value="1"/>
</dbReference>
<dbReference type="Proteomes" id="UP001447188">
    <property type="component" value="Unassembled WGS sequence"/>
</dbReference>
<protein>
    <recommendedName>
        <fullName evidence="8">HMG box domain-containing protein</fullName>
    </recommendedName>
</protein>
<dbReference type="PROSITE" id="PS50118">
    <property type="entry name" value="HMG_BOX_2"/>
    <property type="match status" value="1"/>
</dbReference>
<evidence type="ECO:0000256" key="7">
    <source>
        <dbReference type="SAM" id="MobiDB-lite"/>
    </source>
</evidence>
<dbReference type="Pfam" id="PF00505">
    <property type="entry name" value="HMG_box"/>
    <property type="match status" value="1"/>
</dbReference>
<proteinExistence type="predicted"/>
<feature type="DNA-binding region" description="HMG box" evidence="6">
    <location>
        <begin position="187"/>
        <end position="255"/>
    </location>
</feature>
<dbReference type="PANTHER" id="PTHR45803">
    <property type="entry name" value="SOX100B"/>
    <property type="match status" value="1"/>
</dbReference>
<comment type="caution">
    <text evidence="9">The sequence shown here is derived from an EMBL/GenBank/DDBJ whole genome shotgun (WGS) entry which is preliminary data.</text>
</comment>
<keyword evidence="4" id="KW-0804">Transcription</keyword>